<evidence type="ECO:0000313" key="4">
    <source>
        <dbReference type="Proteomes" id="UP000002139"/>
    </source>
</evidence>
<dbReference type="PROSITE" id="PS51257">
    <property type="entry name" value="PROKAR_LIPOPROTEIN"/>
    <property type="match status" value="1"/>
</dbReference>
<feature type="region of interest" description="Disordered" evidence="1">
    <location>
        <begin position="43"/>
        <end position="78"/>
    </location>
</feature>
<keyword evidence="4" id="KW-1185">Reference proteome</keyword>
<accession>A9GCS1</accession>
<protein>
    <recommendedName>
        <fullName evidence="5">Secreted protein</fullName>
    </recommendedName>
</protein>
<dbReference type="RefSeq" id="WP_012238695.1">
    <property type="nucleotide sequence ID" value="NC_010162.1"/>
</dbReference>
<proteinExistence type="predicted"/>
<dbReference type="SUPFAM" id="SSF63829">
    <property type="entry name" value="Calcium-dependent phosphotriesterase"/>
    <property type="match status" value="1"/>
</dbReference>
<keyword evidence="2" id="KW-0732">Signal</keyword>
<sequence length="332" mass="34511">MRYLVQRLASASVFGLLLAGCAQGATLDVPRGASLVWGDAGEAGGGGAGPAEDPDLGLGDEPGASRDDTPTWDPPSVGAVGACSELTHHIYLVSPDRKFYSFHPANLELHLIGKLSCGAGNPLSMAVDRNGVAWIVDLDGAVVRLDIATGRCEKTPFQKGPDEPFRHFGMAFVADDVPGRETLYVRDADLFPDADEPAPVRTLGVFDTTTYTILPVGAGAGGNADLTGTGDGHLFGFVKDGPIGAARVSEFDKITGAALSETPLAGVTIGSSWAFATWGGDFWFFVTTDFESASVYRYDPDSQAPPVLVVPLLLTAVIGAGVSTCVPTDVPL</sequence>
<dbReference type="AlphaFoldDB" id="A9GCS1"/>
<feature type="chain" id="PRO_5002738036" description="Secreted protein" evidence="2">
    <location>
        <begin position="25"/>
        <end position="332"/>
    </location>
</feature>
<evidence type="ECO:0008006" key="5">
    <source>
        <dbReference type="Google" id="ProtNLM"/>
    </source>
</evidence>
<organism evidence="3 4">
    <name type="scientific">Sorangium cellulosum (strain So ce56)</name>
    <name type="common">Polyangium cellulosum (strain So ce56)</name>
    <dbReference type="NCBI Taxonomy" id="448385"/>
    <lineage>
        <taxon>Bacteria</taxon>
        <taxon>Pseudomonadati</taxon>
        <taxon>Myxococcota</taxon>
        <taxon>Polyangia</taxon>
        <taxon>Polyangiales</taxon>
        <taxon>Polyangiaceae</taxon>
        <taxon>Sorangium</taxon>
    </lineage>
</organism>
<reference evidence="3 4" key="1">
    <citation type="journal article" date="2007" name="Nat. Biotechnol.">
        <title>Complete genome sequence of the myxobacterium Sorangium cellulosum.</title>
        <authorList>
            <person name="Schneiker S."/>
            <person name="Perlova O."/>
            <person name="Kaiser O."/>
            <person name="Gerth K."/>
            <person name="Alici A."/>
            <person name="Altmeyer M.O."/>
            <person name="Bartels D."/>
            <person name="Bekel T."/>
            <person name="Beyer S."/>
            <person name="Bode E."/>
            <person name="Bode H.B."/>
            <person name="Bolten C.J."/>
            <person name="Choudhuri J.V."/>
            <person name="Doss S."/>
            <person name="Elnakady Y.A."/>
            <person name="Frank B."/>
            <person name="Gaigalat L."/>
            <person name="Goesmann A."/>
            <person name="Groeger C."/>
            <person name="Gross F."/>
            <person name="Jelsbak L."/>
            <person name="Jelsbak L."/>
            <person name="Kalinowski J."/>
            <person name="Kegler C."/>
            <person name="Knauber T."/>
            <person name="Konietzny S."/>
            <person name="Kopp M."/>
            <person name="Krause L."/>
            <person name="Krug D."/>
            <person name="Linke B."/>
            <person name="Mahmud T."/>
            <person name="Martinez-Arias R."/>
            <person name="McHardy A.C."/>
            <person name="Merai M."/>
            <person name="Meyer F."/>
            <person name="Mormann S."/>
            <person name="Munoz-Dorado J."/>
            <person name="Perez J."/>
            <person name="Pradella S."/>
            <person name="Rachid S."/>
            <person name="Raddatz G."/>
            <person name="Rosenau F."/>
            <person name="Rueckert C."/>
            <person name="Sasse F."/>
            <person name="Scharfe M."/>
            <person name="Schuster S.C."/>
            <person name="Suen G."/>
            <person name="Treuner-Lange A."/>
            <person name="Velicer G.J."/>
            <person name="Vorholter F.-J."/>
            <person name="Weissman K.J."/>
            <person name="Welch R.D."/>
            <person name="Wenzel S.C."/>
            <person name="Whitworth D.E."/>
            <person name="Wilhelm S."/>
            <person name="Wittmann C."/>
            <person name="Bloecker H."/>
            <person name="Puehler A."/>
            <person name="Mueller R."/>
        </authorList>
    </citation>
    <scope>NUCLEOTIDE SEQUENCE [LARGE SCALE GENOMIC DNA]</scope>
    <source>
        <strain evidence="4">So ce56</strain>
    </source>
</reference>
<evidence type="ECO:0000256" key="2">
    <source>
        <dbReference type="SAM" id="SignalP"/>
    </source>
</evidence>
<evidence type="ECO:0000313" key="3">
    <source>
        <dbReference type="EMBL" id="CAN96230.1"/>
    </source>
</evidence>
<dbReference type="HOGENOM" id="CLU_969441_0_0_7"/>
<gene>
    <name evidence="3" type="ordered locus">sce6066</name>
</gene>
<name>A9GCS1_SORC5</name>
<evidence type="ECO:0000256" key="1">
    <source>
        <dbReference type="SAM" id="MobiDB-lite"/>
    </source>
</evidence>
<dbReference type="BioCyc" id="SCEL448385:SCE_RS31150-MONOMER"/>
<feature type="signal peptide" evidence="2">
    <location>
        <begin position="1"/>
        <end position="24"/>
    </location>
</feature>
<dbReference type="Proteomes" id="UP000002139">
    <property type="component" value="Chromosome"/>
</dbReference>
<dbReference type="EMBL" id="AM746676">
    <property type="protein sequence ID" value="CAN96230.1"/>
    <property type="molecule type" value="Genomic_DNA"/>
</dbReference>
<dbReference type="KEGG" id="scl:sce6066"/>